<feature type="transmembrane region" description="Helical" evidence="6">
    <location>
        <begin position="98"/>
        <end position="119"/>
    </location>
</feature>
<evidence type="ECO:0000256" key="2">
    <source>
        <dbReference type="ARBA" id="ARBA00022475"/>
    </source>
</evidence>
<evidence type="ECO:0000256" key="1">
    <source>
        <dbReference type="ARBA" id="ARBA00004651"/>
    </source>
</evidence>
<feature type="transmembrane region" description="Helical" evidence="6">
    <location>
        <begin position="65"/>
        <end position="86"/>
    </location>
</feature>
<feature type="transmembrane region" description="Helical" evidence="6">
    <location>
        <begin position="38"/>
        <end position="59"/>
    </location>
</feature>
<reference evidence="8" key="1">
    <citation type="submission" date="2010-12" db="EMBL/GenBank/DDBJ databases">
        <title>Complete sequence of Variovorax paradoxus EPS.</title>
        <authorList>
            <consortium name="US DOE Joint Genome Institute"/>
            <person name="Lucas S."/>
            <person name="Copeland A."/>
            <person name="Lapidus A."/>
            <person name="Cheng J.-F."/>
            <person name="Goodwin L."/>
            <person name="Pitluck S."/>
            <person name="Teshima H."/>
            <person name="Detter J.C."/>
            <person name="Han C."/>
            <person name="Tapia R."/>
            <person name="Land M."/>
            <person name="Hauser L."/>
            <person name="Kyrpides N."/>
            <person name="Ivanova N."/>
            <person name="Ovchinnikova G."/>
            <person name="Orwin P."/>
            <person name="Han J.-I.G."/>
            <person name="Woyke T."/>
        </authorList>
    </citation>
    <scope>NUCLEOTIDE SEQUENCE [LARGE SCALE GENOMIC DNA]</scope>
    <source>
        <strain evidence="8">EPS</strain>
    </source>
</reference>
<keyword evidence="2" id="KW-1003">Cell membrane</keyword>
<dbReference type="RefSeq" id="WP_013543871.1">
    <property type="nucleotide sequence ID" value="NC_014931.1"/>
</dbReference>
<keyword evidence="4 6" id="KW-1133">Transmembrane helix</keyword>
<dbReference type="Proteomes" id="UP000008917">
    <property type="component" value="Chromosome"/>
</dbReference>
<keyword evidence="3 6" id="KW-0812">Transmembrane</keyword>
<protein>
    <submittedName>
        <fullName evidence="7">ATP synthase I chain</fullName>
    </submittedName>
</protein>
<accession>E6VAC6</accession>
<dbReference type="Pfam" id="PF03899">
    <property type="entry name" value="ATP-synt_I"/>
    <property type="match status" value="1"/>
</dbReference>
<dbReference type="GO" id="GO:0005886">
    <property type="term" value="C:plasma membrane"/>
    <property type="evidence" value="ECO:0007669"/>
    <property type="project" value="UniProtKB-SubCell"/>
</dbReference>
<dbReference type="KEGG" id="vpe:Varpa_5515"/>
<sequence>MTTNAHVPATDAEEIDFKLLTAEEAAQLRKQNPEMSPWWVIGAQVAAGLLVACVAWMWVGRPVAAVSAFYGAMAVAVPAALFARGVRQRPGMATQAAMLRFFVWESIKIALTVALLAAAPWLIGGLVWLALLAGVVIAMKMYWVALMVRPGWLKRNGLFGKEKLKDGR</sequence>
<gene>
    <name evidence="7" type="ordered locus">Varpa_5515</name>
</gene>
<evidence type="ECO:0000256" key="3">
    <source>
        <dbReference type="ARBA" id="ARBA00022692"/>
    </source>
</evidence>
<dbReference type="HOGENOM" id="CLU_121415_6_0_4"/>
<dbReference type="eggNOG" id="COG3312">
    <property type="taxonomic scope" value="Bacteria"/>
</dbReference>
<feature type="transmembrane region" description="Helical" evidence="6">
    <location>
        <begin position="125"/>
        <end position="145"/>
    </location>
</feature>
<evidence type="ECO:0000256" key="4">
    <source>
        <dbReference type="ARBA" id="ARBA00022989"/>
    </source>
</evidence>
<dbReference type="OrthoDB" id="9154947at2"/>
<comment type="subcellular location">
    <subcellularLocation>
        <location evidence="1">Cell membrane</location>
        <topology evidence="1">Multi-pass membrane protein</topology>
    </subcellularLocation>
</comment>
<evidence type="ECO:0000313" key="8">
    <source>
        <dbReference type="Proteomes" id="UP000008917"/>
    </source>
</evidence>
<organism evidence="7 8">
    <name type="scientific">Variovorax paradoxus (strain EPS)</name>
    <dbReference type="NCBI Taxonomy" id="595537"/>
    <lineage>
        <taxon>Bacteria</taxon>
        <taxon>Pseudomonadati</taxon>
        <taxon>Pseudomonadota</taxon>
        <taxon>Betaproteobacteria</taxon>
        <taxon>Burkholderiales</taxon>
        <taxon>Comamonadaceae</taxon>
        <taxon>Variovorax</taxon>
    </lineage>
</organism>
<dbReference type="EMBL" id="CP002417">
    <property type="protein sequence ID" value="ADU39670.1"/>
    <property type="molecule type" value="Genomic_DNA"/>
</dbReference>
<dbReference type="STRING" id="595537.Varpa_5515"/>
<dbReference type="AlphaFoldDB" id="E6VAC6"/>
<reference evidence="7 8" key="2">
    <citation type="journal article" date="2013" name="Genome Announc.">
        <title>Genome of the Root-Associated Plant Growth-Promoting Bacterium Variovorax paradoxus Strain EPS.</title>
        <authorList>
            <person name="Han J.I."/>
            <person name="Spain J.C."/>
            <person name="Leadbetter J.R."/>
            <person name="Ovchinnikova G."/>
            <person name="Goodwin L.A."/>
            <person name="Han C.S."/>
            <person name="Woyke T."/>
            <person name="Davenport K.W."/>
            <person name="Orwin P.M."/>
        </authorList>
    </citation>
    <scope>NUCLEOTIDE SEQUENCE [LARGE SCALE GENOMIC DNA]</scope>
    <source>
        <strain evidence="7 8">EPS</strain>
    </source>
</reference>
<name>E6VAC6_VARPE</name>
<evidence type="ECO:0000256" key="6">
    <source>
        <dbReference type="SAM" id="Phobius"/>
    </source>
</evidence>
<dbReference type="InterPro" id="IPR005598">
    <property type="entry name" value="ATP_synth_I"/>
</dbReference>
<proteinExistence type="predicted"/>
<evidence type="ECO:0000256" key="5">
    <source>
        <dbReference type="ARBA" id="ARBA00023136"/>
    </source>
</evidence>
<keyword evidence="5 6" id="KW-0472">Membrane</keyword>
<evidence type="ECO:0000313" key="7">
    <source>
        <dbReference type="EMBL" id="ADU39670.1"/>
    </source>
</evidence>